<evidence type="ECO:0000259" key="4">
    <source>
        <dbReference type="PROSITE" id="PS50089"/>
    </source>
</evidence>
<dbReference type="GO" id="GO:0016567">
    <property type="term" value="P:protein ubiquitination"/>
    <property type="evidence" value="ECO:0007669"/>
    <property type="project" value="TreeGrafter"/>
</dbReference>
<evidence type="ECO:0000256" key="2">
    <source>
        <dbReference type="SAM" id="Coils"/>
    </source>
</evidence>
<dbReference type="InterPro" id="IPR001841">
    <property type="entry name" value="Znf_RING"/>
</dbReference>
<dbReference type="PANTHER" id="PTHR46569">
    <property type="entry name" value="E3 UBIQUITIN-PROTEIN LIGASE TRAIP"/>
    <property type="match status" value="1"/>
</dbReference>
<feature type="coiled-coil region" evidence="2">
    <location>
        <begin position="88"/>
        <end position="136"/>
    </location>
</feature>
<keyword evidence="1" id="KW-0862">Zinc</keyword>
<dbReference type="GO" id="GO:0061630">
    <property type="term" value="F:ubiquitin protein ligase activity"/>
    <property type="evidence" value="ECO:0007669"/>
    <property type="project" value="TreeGrafter"/>
</dbReference>
<dbReference type="GO" id="GO:0008270">
    <property type="term" value="F:zinc ion binding"/>
    <property type="evidence" value="ECO:0007669"/>
    <property type="project" value="UniProtKB-KW"/>
</dbReference>
<accession>A0A367J6G0</accession>
<dbReference type="SUPFAM" id="SSF57850">
    <property type="entry name" value="RING/U-box"/>
    <property type="match status" value="1"/>
</dbReference>
<dbReference type="STRING" id="86630.A0A367J6G0"/>
<feature type="compositionally biased region" description="Acidic residues" evidence="3">
    <location>
        <begin position="254"/>
        <end position="266"/>
    </location>
</feature>
<dbReference type="PROSITE" id="PS50089">
    <property type="entry name" value="ZF_RING_2"/>
    <property type="match status" value="1"/>
</dbReference>
<evidence type="ECO:0000256" key="1">
    <source>
        <dbReference type="PROSITE-ProRule" id="PRU00175"/>
    </source>
</evidence>
<dbReference type="InterPro" id="IPR013083">
    <property type="entry name" value="Znf_RING/FYVE/PHD"/>
</dbReference>
<keyword evidence="1" id="KW-0479">Metal-binding</keyword>
<comment type="caution">
    <text evidence="5">The sequence shown here is derived from an EMBL/GenBank/DDBJ whole genome shotgun (WGS) entry which is preliminary data.</text>
</comment>
<sequence>MTYICTICISDLNSNVPVAVSCGHLFHRTCIETWMSSHSTGGSRRNASSCPLCKKSISKKDISGPLFFSTNESVEPEPPTSVQDKLKIEELEESKKQLLNHLNEMAHSLVLTNEKLSQAQTEIRQQETVKEKYQSTVRYLKQLKRVADIDDYLSQPTTQAYLGTLSRLPRPELVVAIGGLKARCVQLANERDIAVKKVDRFKRKEEELTEKVKALSKKLARLKAKNKNINKPYDTSDLLRHDEPSTSRDVIVLDSDDNNGGTDDDNENKLIIESSSSRPMFSTPIDEELYSSSDDSDGDNLLYTVADNARRYMPVIMLFS</sequence>
<dbReference type="GO" id="GO:0090734">
    <property type="term" value="C:site of DNA damage"/>
    <property type="evidence" value="ECO:0007669"/>
    <property type="project" value="TreeGrafter"/>
</dbReference>
<keyword evidence="6" id="KW-1185">Reference proteome</keyword>
<feature type="region of interest" description="Disordered" evidence="3">
    <location>
        <begin position="246"/>
        <end position="268"/>
    </location>
</feature>
<dbReference type="EMBL" id="PJQL01002086">
    <property type="protein sequence ID" value="RCH85485.1"/>
    <property type="molecule type" value="Genomic_DNA"/>
</dbReference>
<dbReference type="GO" id="GO:0005634">
    <property type="term" value="C:nucleus"/>
    <property type="evidence" value="ECO:0007669"/>
    <property type="project" value="TreeGrafter"/>
</dbReference>
<protein>
    <recommendedName>
        <fullName evidence="4">RING-type domain-containing protein</fullName>
    </recommendedName>
</protein>
<evidence type="ECO:0000313" key="5">
    <source>
        <dbReference type="EMBL" id="RCH85485.1"/>
    </source>
</evidence>
<name>A0A367J6G0_RHIAZ</name>
<proteinExistence type="predicted"/>
<dbReference type="InterPro" id="IPR052639">
    <property type="entry name" value="TRAIP_ubiq-protein_ligase"/>
</dbReference>
<dbReference type="OrthoDB" id="2288578at2759"/>
<evidence type="ECO:0000313" key="6">
    <source>
        <dbReference type="Proteomes" id="UP000252139"/>
    </source>
</evidence>
<dbReference type="Gene3D" id="3.30.40.10">
    <property type="entry name" value="Zinc/RING finger domain, C3HC4 (zinc finger)"/>
    <property type="match status" value="1"/>
</dbReference>
<dbReference type="Proteomes" id="UP000252139">
    <property type="component" value="Unassembled WGS sequence"/>
</dbReference>
<dbReference type="AlphaFoldDB" id="A0A367J6G0"/>
<dbReference type="SMART" id="SM01197">
    <property type="entry name" value="FANCL_C"/>
    <property type="match status" value="1"/>
</dbReference>
<feature type="coiled-coil region" evidence="2">
    <location>
        <begin position="198"/>
        <end position="225"/>
    </location>
</feature>
<keyword evidence="1" id="KW-0863">Zinc-finger</keyword>
<dbReference type="SMART" id="SM00184">
    <property type="entry name" value="RING"/>
    <property type="match status" value="1"/>
</dbReference>
<reference evidence="5 6" key="1">
    <citation type="journal article" date="2018" name="G3 (Bethesda)">
        <title>Phylogenetic and Phylogenomic Definition of Rhizopus Species.</title>
        <authorList>
            <person name="Gryganskyi A.P."/>
            <person name="Golan J."/>
            <person name="Dolatabadi S."/>
            <person name="Mondo S."/>
            <person name="Robb S."/>
            <person name="Idnurm A."/>
            <person name="Muszewska A."/>
            <person name="Steczkiewicz K."/>
            <person name="Masonjones S."/>
            <person name="Liao H.L."/>
            <person name="Gajdeczka M.T."/>
            <person name="Anike F."/>
            <person name="Vuek A."/>
            <person name="Anishchenko I.M."/>
            <person name="Voigt K."/>
            <person name="de Hoog G.S."/>
            <person name="Smith M.E."/>
            <person name="Heitman J."/>
            <person name="Vilgalys R."/>
            <person name="Stajich J.E."/>
        </authorList>
    </citation>
    <scope>NUCLEOTIDE SEQUENCE [LARGE SCALE GENOMIC DNA]</scope>
    <source>
        <strain evidence="5 6">CBS 357.93</strain>
    </source>
</reference>
<evidence type="ECO:0000256" key="3">
    <source>
        <dbReference type="SAM" id="MobiDB-lite"/>
    </source>
</evidence>
<dbReference type="GO" id="GO:0031297">
    <property type="term" value="P:replication fork processing"/>
    <property type="evidence" value="ECO:0007669"/>
    <property type="project" value="TreeGrafter"/>
</dbReference>
<dbReference type="Pfam" id="PF13639">
    <property type="entry name" value="zf-RING_2"/>
    <property type="match status" value="1"/>
</dbReference>
<feature type="domain" description="RING-type" evidence="4">
    <location>
        <begin position="5"/>
        <end position="54"/>
    </location>
</feature>
<gene>
    <name evidence="5" type="ORF">CU097_007966</name>
</gene>
<keyword evidence="2" id="KW-0175">Coiled coil</keyword>
<dbReference type="PANTHER" id="PTHR46569:SF1">
    <property type="entry name" value="E3 UBIQUITIN-PROTEIN LIGASE RFWD3-RELATED"/>
    <property type="match status" value="1"/>
</dbReference>
<organism evidence="5 6">
    <name type="scientific">Rhizopus azygosporus</name>
    <name type="common">Rhizopus microsporus var. azygosporus</name>
    <dbReference type="NCBI Taxonomy" id="86630"/>
    <lineage>
        <taxon>Eukaryota</taxon>
        <taxon>Fungi</taxon>
        <taxon>Fungi incertae sedis</taxon>
        <taxon>Mucoromycota</taxon>
        <taxon>Mucoromycotina</taxon>
        <taxon>Mucoromycetes</taxon>
        <taxon>Mucorales</taxon>
        <taxon>Mucorineae</taxon>
        <taxon>Rhizopodaceae</taxon>
        <taxon>Rhizopus</taxon>
    </lineage>
</organism>